<dbReference type="Gene3D" id="3.40.470.10">
    <property type="entry name" value="Uracil-DNA glycosylase-like domain"/>
    <property type="match status" value="1"/>
</dbReference>
<dbReference type="NCBIfam" id="NF003592">
    <property type="entry name" value="PRK05254.1-5"/>
    <property type="match status" value="1"/>
</dbReference>
<dbReference type="Proteomes" id="UP000076482">
    <property type="component" value="Unassembled WGS sequence"/>
</dbReference>
<dbReference type="PANTHER" id="PTHR11264:SF0">
    <property type="entry name" value="URACIL-DNA GLYCOSYLASE"/>
    <property type="match status" value="1"/>
</dbReference>
<comment type="catalytic activity">
    <reaction evidence="1 9 11">
        <text>Hydrolyzes single-stranded DNA or mismatched double-stranded DNA and polynucleotides, releasing free uracil.</text>
        <dbReference type="EC" id="3.2.2.27"/>
    </reaction>
</comment>
<comment type="similarity">
    <text evidence="3 9 11">Belongs to the uracil-DNA glycosylase (UDG) superfamily. UNG family.</text>
</comment>
<comment type="function">
    <text evidence="2 9 11">Excises uracil residues from the DNA which can arise as a result of misincorporation of dUMP residues by DNA polymerase or due to deamination of cytosine.</text>
</comment>
<dbReference type="EC" id="3.2.2.27" evidence="4 9"/>
<dbReference type="InterPro" id="IPR005122">
    <property type="entry name" value="Uracil-DNA_glycosylase-like"/>
</dbReference>
<name>A0A164M8Z2_BACCE</name>
<evidence type="ECO:0000256" key="8">
    <source>
        <dbReference type="ARBA" id="ARBA00023204"/>
    </source>
</evidence>
<dbReference type="SUPFAM" id="SSF52141">
    <property type="entry name" value="Uracil-DNA glycosylase-like"/>
    <property type="match status" value="1"/>
</dbReference>
<dbReference type="NCBIfam" id="NF003589">
    <property type="entry name" value="PRK05254.1-2"/>
    <property type="match status" value="1"/>
</dbReference>
<reference evidence="13 14" key="1">
    <citation type="submission" date="2015-09" db="EMBL/GenBank/DDBJ databases">
        <title>Bacillus cereus food isolates.</title>
        <authorList>
            <person name="Boekhorst J."/>
        </authorList>
    </citation>
    <scope>NUCLEOTIDE SEQUENCE [LARGE SCALE GENOMIC DNA]</scope>
    <source>
        <strain evidence="13 14">B4088</strain>
    </source>
</reference>
<dbReference type="InterPro" id="IPR002043">
    <property type="entry name" value="UDG_fam1"/>
</dbReference>
<comment type="caution">
    <text evidence="13">The sequence shown here is derived from an EMBL/GenBank/DDBJ whole genome shotgun (WGS) entry which is preliminary data.</text>
</comment>
<dbReference type="CDD" id="cd10027">
    <property type="entry name" value="UDG-F1-like"/>
    <property type="match status" value="1"/>
</dbReference>
<protein>
    <recommendedName>
        <fullName evidence="5 9">Uracil-DNA glycosylase</fullName>
        <shortName evidence="9">UDG</shortName>
        <ecNumber evidence="4 9">3.2.2.27</ecNumber>
    </recommendedName>
</protein>
<keyword evidence="8 9" id="KW-0234">DNA repair</keyword>
<dbReference type="SMART" id="SM00986">
    <property type="entry name" value="UDG"/>
    <property type="match status" value="1"/>
</dbReference>
<dbReference type="NCBIfam" id="TIGR00628">
    <property type="entry name" value="ung"/>
    <property type="match status" value="1"/>
</dbReference>
<dbReference type="PATRIC" id="fig|1396.535.peg.1621"/>
<proteinExistence type="inferred from homology"/>
<dbReference type="FunFam" id="3.40.470.10:FF:000001">
    <property type="entry name" value="Uracil-DNA glycosylase"/>
    <property type="match status" value="1"/>
</dbReference>
<feature type="domain" description="Uracil-DNA glycosylase-like" evidence="12">
    <location>
        <begin position="49"/>
        <end position="210"/>
    </location>
</feature>
<evidence type="ECO:0000256" key="11">
    <source>
        <dbReference type="RuleBase" id="RU003780"/>
    </source>
</evidence>
<dbReference type="GO" id="GO:0005737">
    <property type="term" value="C:cytoplasm"/>
    <property type="evidence" value="ECO:0007669"/>
    <property type="project" value="UniProtKB-SubCell"/>
</dbReference>
<feature type="active site" description="Proton acceptor" evidence="9 10">
    <location>
        <position position="65"/>
    </location>
</feature>
<keyword evidence="6 9" id="KW-0227">DNA damage</keyword>
<gene>
    <name evidence="9" type="primary">ung</name>
    <name evidence="13" type="ORF">B4088_4535</name>
</gene>
<evidence type="ECO:0000256" key="4">
    <source>
        <dbReference type="ARBA" id="ARBA00012030"/>
    </source>
</evidence>
<dbReference type="HAMAP" id="MF_00148">
    <property type="entry name" value="UDG"/>
    <property type="match status" value="1"/>
</dbReference>
<dbReference type="AlphaFoldDB" id="A0A164M8Z2"/>
<dbReference type="SMART" id="SM00987">
    <property type="entry name" value="UreE_C"/>
    <property type="match status" value="1"/>
</dbReference>
<dbReference type="InterPro" id="IPR018085">
    <property type="entry name" value="Ura-DNA_Glyclase_AS"/>
</dbReference>
<sequence>MKNVLKNDWGSLLAPEFEKEYYHKLAGFLKEEYSTHVVYPKLENIFSALGYTSYENTKVVILGQDPYHGPDQAHGLSFSVQPGIKTPPSLLNMYKELRDEYGYEIPNNGYLVKWAEQGVLLLNTVLTVRQGEANSHKGKGWEHFTDRVIELLNERENPVIFILWGRHAQAKKKLITNTKHHIIESVHPSPLSARRGFFGSKPYSKVNTILANMGEREIDWEIPNL</sequence>
<evidence type="ECO:0000259" key="12">
    <source>
        <dbReference type="SMART" id="SM00986"/>
    </source>
</evidence>
<accession>A0A164M8Z2</accession>
<keyword evidence="9" id="KW-0963">Cytoplasm</keyword>
<dbReference type="NCBIfam" id="NF003588">
    <property type="entry name" value="PRK05254.1-1"/>
    <property type="match status" value="1"/>
</dbReference>
<evidence type="ECO:0000256" key="9">
    <source>
        <dbReference type="HAMAP-Rule" id="MF_00148"/>
    </source>
</evidence>
<dbReference type="GO" id="GO:0097510">
    <property type="term" value="P:base-excision repair, AP site formation via deaminated base removal"/>
    <property type="evidence" value="ECO:0007669"/>
    <property type="project" value="TreeGrafter"/>
</dbReference>
<dbReference type="PROSITE" id="PS00130">
    <property type="entry name" value="U_DNA_GLYCOSYLASE"/>
    <property type="match status" value="1"/>
</dbReference>
<dbReference type="RefSeq" id="WP_063262373.1">
    <property type="nucleotide sequence ID" value="NZ_LJKE01000084.1"/>
</dbReference>
<organism evidence="13 14">
    <name type="scientific">Bacillus cereus</name>
    <dbReference type="NCBI Taxonomy" id="1396"/>
    <lineage>
        <taxon>Bacteria</taxon>
        <taxon>Bacillati</taxon>
        <taxon>Bacillota</taxon>
        <taxon>Bacilli</taxon>
        <taxon>Bacillales</taxon>
        <taxon>Bacillaceae</taxon>
        <taxon>Bacillus</taxon>
        <taxon>Bacillus cereus group</taxon>
    </lineage>
</organism>
<evidence type="ECO:0000313" key="14">
    <source>
        <dbReference type="Proteomes" id="UP000076482"/>
    </source>
</evidence>
<dbReference type="GO" id="GO:0004844">
    <property type="term" value="F:uracil DNA N-glycosylase activity"/>
    <property type="evidence" value="ECO:0007669"/>
    <property type="project" value="UniProtKB-UniRule"/>
</dbReference>
<evidence type="ECO:0000256" key="5">
    <source>
        <dbReference type="ARBA" id="ARBA00018429"/>
    </source>
</evidence>
<evidence type="ECO:0000313" key="13">
    <source>
        <dbReference type="EMBL" id="KZD58253.1"/>
    </source>
</evidence>
<dbReference type="InterPro" id="IPR036895">
    <property type="entry name" value="Uracil-DNA_glycosylase-like_sf"/>
</dbReference>
<evidence type="ECO:0000256" key="1">
    <source>
        <dbReference type="ARBA" id="ARBA00001400"/>
    </source>
</evidence>
<dbReference type="Pfam" id="PF03167">
    <property type="entry name" value="UDG"/>
    <property type="match status" value="1"/>
</dbReference>
<evidence type="ECO:0000256" key="6">
    <source>
        <dbReference type="ARBA" id="ARBA00022763"/>
    </source>
</evidence>
<comment type="subcellular location">
    <subcellularLocation>
        <location evidence="9">Cytoplasm</location>
    </subcellularLocation>
</comment>
<dbReference type="NCBIfam" id="NF003591">
    <property type="entry name" value="PRK05254.1-4"/>
    <property type="match status" value="1"/>
</dbReference>
<evidence type="ECO:0000256" key="2">
    <source>
        <dbReference type="ARBA" id="ARBA00002631"/>
    </source>
</evidence>
<keyword evidence="7 9" id="KW-0378">Hydrolase</keyword>
<dbReference type="PANTHER" id="PTHR11264">
    <property type="entry name" value="URACIL-DNA GLYCOSYLASE"/>
    <property type="match status" value="1"/>
</dbReference>
<evidence type="ECO:0000256" key="7">
    <source>
        <dbReference type="ARBA" id="ARBA00022801"/>
    </source>
</evidence>
<evidence type="ECO:0000256" key="3">
    <source>
        <dbReference type="ARBA" id="ARBA00008184"/>
    </source>
</evidence>
<dbReference type="EMBL" id="LJKE01000084">
    <property type="protein sequence ID" value="KZD58253.1"/>
    <property type="molecule type" value="Genomic_DNA"/>
</dbReference>
<evidence type="ECO:0000256" key="10">
    <source>
        <dbReference type="PROSITE-ProRule" id="PRU10072"/>
    </source>
</evidence>